<organism evidence="1 2">
    <name type="scientific">Venturia inaequalis</name>
    <name type="common">Apple scab fungus</name>
    <dbReference type="NCBI Taxonomy" id="5025"/>
    <lineage>
        <taxon>Eukaryota</taxon>
        <taxon>Fungi</taxon>
        <taxon>Dikarya</taxon>
        <taxon>Ascomycota</taxon>
        <taxon>Pezizomycotina</taxon>
        <taxon>Dothideomycetes</taxon>
        <taxon>Pleosporomycetidae</taxon>
        <taxon>Venturiales</taxon>
        <taxon>Venturiaceae</taxon>
        <taxon>Venturia</taxon>
    </lineage>
</organism>
<dbReference type="EMBL" id="WNWS01000287">
    <property type="protein sequence ID" value="KAE9971819.1"/>
    <property type="molecule type" value="Genomic_DNA"/>
</dbReference>
<protein>
    <submittedName>
        <fullName evidence="1">Uncharacterized protein</fullName>
    </submittedName>
</protein>
<accession>A0A8H3UK97</accession>
<proteinExistence type="predicted"/>
<evidence type="ECO:0000313" key="2">
    <source>
        <dbReference type="Proteomes" id="UP000447873"/>
    </source>
</evidence>
<dbReference type="AlphaFoldDB" id="A0A8H3UK97"/>
<gene>
    <name evidence="1" type="ORF">EG328_005350</name>
</gene>
<sequence length="154" mass="17004">MAAMTVFPLSLAGTLASLPGFRCLGLEKTIFTILMSIDISMAGAVVISSCPASQSWSRGIEIIYRGKSTNVQHDFAFDTEYDKTTPPRSVKQYVIFVVSECHKMLHCQFPPSLDYESADFGVLEPGLYEMVLHDRGHRYVSAAVSFEGDRVSIV</sequence>
<name>A0A8H3UK97_VENIN</name>
<dbReference type="Proteomes" id="UP000447873">
    <property type="component" value="Unassembled WGS sequence"/>
</dbReference>
<evidence type="ECO:0000313" key="1">
    <source>
        <dbReference type="EMBL" id="KAE9971819.1"/>
    </source>
</evidence>
<comment type="caution">
    <text evidence="1">The sequence shown here is derived from an EMBL/GenBank/DDBJ whole genome shotgun (WGS) entry which is preliminary data.</text>
</comment>
<reference evidence="1 2" key="1">
    <citation type="submission" date="2018-12" db="EMBL/GenBank/DDBJ databases">
        <title>Venturia inaequalis Genome Resource.</title>
        <authorList>
            <person name="Lichtner F.J."/>
        </authorList>
    </citation>
    <scope>NUCLEOTIDE SEQUENCE [LARGE SCALE GENOMIC DNA]</scope>
    <source>
        <strain evidence="1 2">120213</strain>
    </source>
</reference>